<name>A0A261XTE2_9FUNG</name>
<evidence type="ECO:0000256" key="1">
    <source>
        <dbReference type="ARBA" id="ARBA00004340"/>
    </source>
</evidence>
<dbReference type="OrthoDB" id="2673191at2759"/>
<proteinExistence type="predicted"/>
<feature type="non-terminal residue" evidence="5">
    <location>
        <position position="121"/>
    </location>
</feature>
<evidence type="ECO:0000259" key="4">
    <source>
        <dbReference type="Pfam" id="PF20147"/>
    </source>
</evidence>
<dbReference type="InterPro" id="IPR045379">
    <property type="entry name" value="Crinkler_N"/>
</dbReference>
<accession>A0A261XTE2</accession>
<dbReference type="GO" id="GO:0043657">
    <property type="term" value="C:host cell"/>
    <property type="evidence" value="ECO:0007669"/>
    <property type="project" value="UniProtKB-SubCell"/>
</dbReference>
<keyword evidence="6" id="KW-1185">Reference proteome</keyword>
<organism evidence="5 6">
    <name type="scientific">Bifiguratus adelaidae</name>
    <dbReference type="NCBI Taxonomy" id="1938954"/>
    <lineage>
        <taxon>Eukaryota</taxon>
        <taxon>Fungi</taxon>
        <taxon>Fungi incertae sedis</taxon>
        <taxon>Mucoromycota</taxon>
        <taxon>Mucoromycotina</taxon>
        <taxon>Endogonomycetes</taxon>
        <taxon>Endogonales</taxon>
        <taxon>Endogonales incertae sedis</taxon>
        <taxon>Bifiguratus</taxon>
    </lineage>
</organism>
<keyword evidence="3" id="KW-0964">Secreted</keyword>
<dbReference type="Proteomes" id="UP000242875">
    <property type="component" value="Unassembled WGS sequence"/>
</dbReference>
<evidence type="ECO:0000313" key="5">
    <source>
        <dbReference type="EMBL" id="OZJ01629.1"/>
    </source>
</evidence>
<gene>
    <name evidence="5" type="ORF">BZG36_05407</name>
</gene>
<sequence>MDVDLKLRFILVCNNLYFENSHVHTVGASTSDHAHELREAIKAKCSPTFDNVKADSLHVYAVTGLAEDEIETLYGKLCSQEPLQVREWKAQELNEIRSLGRIFGPQLEADSIHLIVDCTDA</sequence>
<comment type="caution">
    <text evidence="5">The sequence shown here is derived from an EMBL/GenBank/DDBJ whole genome shotgun (WGS) entry which is preliminary data.</text>
</comment>
<dbReference type="Pfam" id="PF20147">
    <property type="entry name" value="Crinkler"/>
    <property type="match status" value="1"/>
</dbReference>
<dbReference type="GO" id="GO:0005576">
    <property type="term" value="C:extracellular region"/>
    <property type="evidence" value="ECO:0007669"/>
    <property type="project" value="UniProtKB-SubCell"/>
</dbReference>
<reference evidence="5 6" key="1">
    <citation type="journal article" date="2017" name="Mycologia">
        <title>Bifiguratus adelaidae, gen. et sp. nov., a new member of Mucoromycotina in endophytic and soil-dwelling habitats.</title>
        <authorList>
            <person name="Torres-Cruz T.J."/>
            <person name="Billingsley Tobias T.L."/>
            <person name="Almatruk M."/>
            <person name="Hesse C."/>
            <person name="Kuske C.R."/>
            <person name="Desiro A."/>
            <person name="Benucci G.M."/>
            <person name="Bonito G."/>
            <person name="Stajich J.E."/>
            <person name="Dunlap C."/>
            <person name="Arnold A.E."/>
            <person name="Porras-Alfaro A."/>
        </authorList>
    </citation>
    <scope>NUCLEOTIDE SEQUENCE [LARGE SCALE GENOMIC DNA]</scope>
    <source>
        <strain evidence="5 6">AZ0501</strain>
    </source>
</reference>
<evidence type="ECO:0000313" key="6">
    <source>
        <dbReference type="Proteomes" id="UP000242875"/>
    </source>
</evidence>
<dbReference type="EMBL" id="MVBO01000281">
    <property type="protein sequence ID" value="OZJ01629.1"/>
    <property type="molecule type" value="Genomic_DNA"/>
</dbReference>
<feature type="domain" description="Crinkler effector protein N-terminal" evidence="4">
    <location>
        <begin position="19"/>
        <end position="116"/>
    </location>
</feature>
<dbReference type="AlphaFoldDB" id="A0A261XTE2"/>
<protein>
    <recommendedName>
        <fullName evidence="4">Crinkler effector protein N-terminal domain-containing protein</fullName>
    </recommendedName>
</protein>
<evidence type="ECO:0000256" key="2">
    <source>
        <dbReference type="ARBA" id="ARBA00004613"/>
    </source>
</evidence>
<comment type="subcellular location">
    <subcellularLocation>
        <location evidence="1">Host cell</location>
    </subcellularLocation>
    <subcellularLocation>
        <location evidence="2">Secreted</location>
    </subcellularLocation>
</comment>
<evidence type="ECO:0000256" key="3">
    <source>
        <dbReference type="ARBA" id="ARBA00022525"/>
    </source>
</evidence>